<sequence>MFTRFSWARVIAASGVAIGTIAAAVPAHADDAATDPDVVINCVAWNDHGDNIGDNVFYVNAKTPASSEVMPIDGTQITCTNLPSNAYPVRITPGPETSLGELGDGFELTPGQTQNTFPTPAHPHDDVVLTVTRMPADAN</sequence>
<comment type="caution">
    <text evidence="2">The sequence shown here is derived from an EMBL/GenBank/DDBJ whole genome shotgun (WGS) entry which is preliminary data.</text>
</comment>
<evidence type="ECO:0000256" key="1">
    <source>
        <dbReference type="SAM" id="SignalP"/>
    </source>
</evidence>
<name>A0ABS7QKX5_9ACTN</name>
<protein>
    <recommendedName>
        <fullName evidence="4">Secreted protein</fullName>
    </recommendedName>
</protein>
<keyword evidence="1" id="KW-0732">Signal</keyword>
<evidence type="ECO:0000313" key="3">
    <source>
        <dbReference type="Proteomes" id="UP001198565"/>
    </source>
</evidence>
<dbReference type="RefSeq" id="WP_222973671.1">
    <property type="nucleotide sequence ID" value="NZ_JAINVZ010000002.1"/>
</dbReference>
<evidence type="ECO:0000313" key="2">
    <source>
        <dbReference type="EMBL" id="MBY8883842.1"/>
    </source>
</evidence>
<dbReference type="Proteomes" id="UP001198565">
    <property type="component" value="Unassembled WGS sequence"/>
</dbReference>
<accession>A0ABS7QKX5</accession>
<feature type="chain" id="PRO_5045560875" description="Secreted protein" evidence="1">
    <location>
        <begin position="30"/>
        <end position="139"/>
    </location>
</feature>
<dbReference type="EMBL" id="JAINVZ010000002">
    <property type="protein sequence ID" value="MBY8883842.1"/>
    <property type="molecule type" value="Genomic_DNA"/>
</dbReference>
<evidence type="ECO:0008006" key="4">
    <source>
        <dbReference type="Google" id="ProtNLM"/>
    </source>
</evidence>
<gene>
    <name evidence="2" type="ORF">K7472_03175</name>
</gene>
<feature type="signal peptide" evidence="1">
    <location>
        <begin position="1"/>
        <end position="29"/>
    </location>
</feature>
<organism evidence="2 3">
    <name type="scientific">Streptantibioticus parmotrematis</name>
    <dbReference type="NCBI Taxonomy" id="2873249"/>
    <lineage>
        <taxon>Bacteria</taxon>
        <taxon>Bacillati</taxon>
        <taxon>Actinomycetota</taxon>
        <taxon>Actinomycetes</taxon>
        <taxon>Kitasatosporales</taxon>
        <taxon>Streptomycetaceae</taxon>
        <taxon>Streptantibioticus</taxon>
    </lineage>
</organism>
<keyword evidence="3" id="KW-1185">Reference proteome</keyword>
<proteinExistence type="predicted"/>
<reference evidence="2 3" key="1">
    <citation type="submission" date="2021-08" db="EMBL/GenBank/DDBJ databases">
        <title>Streptomyces sp. PTM05 isolated from lichen.</title>
        <authorList>
            <person name="Somphong A."/>
            <person name="Phongsopitanun W."/>
            <person name="Tanasupawat S."/>
        </authorList>
    </citation>
    <scope>NUCLEOTIDE SEQUENCE [LARGE SCALE GENOMIC DNA]</scope>
    <source>
        <strain evidence="2 3">Ptm05</strain>
    </source>
</reference>